<evidence type="ECO:0000256" key="2">
    <source>
        <dbReference type="ARBA" id="ARBA00012552"/>
    </source>
</evidence>
<keyword evidence="4" id="KW-0378">Hydrolase</keyword>
<dbReference type="GO" id="GO:1990904">
    <property type="term" value="C:ribonucleoprotein complex"/>
    <property type="evidence" value="ECO:0007669"/>
    <property type="project" value="UniProtKB-ARBA"/>
</dbReference>
<evidence type="ECO:0000256" key="4">
    <source>
        <dbReference type="ARBA" id="ARBA00022801"/>
    </source>
</evidence>
<comment type="catalytic activity">
    <reaction evidence="7">
        <text>ATP + H2O = ADP + phosphate + H(+)</text>
        <dbReference type="Rhea" id="RHEA:13065"/>
        <dbReference type="ChEBI" id="CHEBI:15377"/>
        <dbReference type="ChEBI" id="CHEBI:15378"/>
        <dbReference type="ChEBI" id="CHEBI:30616"/>
        <dbReference type="ChEBI" id="CHEBI:43474"/>
        <dbReference type="ChEBI" id="CHEBI:456216"/>
        <dbReference type="EC" id="3.6.4.13"/>
    </reaction>
</comment>
<dbReference type="KEGG" id="bnn:FOA43_003838"/>
<dbReference type="PROSITE" id="PS51194">
    <property type="entry name" value="HELICASE_CTER"/>
    <property type="match status" value="1"/>
</dbReference>
<dbReference type="InterPro" id="IPR011709">
    <property type="entry name" value="DEAD-box_helicase_OB_fold"/>
</dbReference>
<dbReference type="GO" id="GO:0005730">
    <property type="term" value="C:nucleolus"/>
    <property type="evidence" value="ECO:0007669"/>
    <property type="project" value="TreeGrafter"/>
</dbReference>
<evidence type="ECO:0000313" key="12">
    <source>
        <dbReference type="Proteomes" id="UP000662931"/>
    </source>
</evidence>
<dbReference type="GO" id="GO:0016787">
    <property type="term" value="F:hydrolase activity"/>
    <property type="evidence" value="ECO:0007669"/>
    <property type="project" value="UniProtKB-KW"/>
</dbReference>
<dbReference type="SMART" id="SM00490">
    <property type="entry name" value="HELICc"/>
    <property type="match status" value="1"/>
</dbReference>
<dbReference type="SUPFAM" id="SSF52540">
    <property type="entry name" value="P-loop containing nucleoside triphosphate hydrolases"/>
    <property type="match status" value="1"/>
</dbReference>
<dbReference type="Pfam" id="PF00270">
    <property type="entry name" value="DEAD"/>
    <property type="match status" value="1"/>
</dbReference>
<dbReference type="SMART" id="SM00487">
    <property type="entry name" value="DEXDc"/>
    <property type="match status" value="1"/>
</dbReference>
<dbReference type="SMART" id="SM00847">
    <property type="entry name" value="HA2"/>
    <property type="match status" value="1"/>
</dbReference>
<keyword evidence="12" id="KW-1185">Reference proteome</keyword>
<feature type="compositionally biased region" description="Basic and acidic residues" evidence="8">
    <location>
        <begin position="37"/>
        <end position="56"/>
    </location>
</feature>
<dbReference type="GO" id="GO:0005524">
    <property type="term" value="F:ATP binding"/>
    <property type="evidence" value="ECO:0007669"/>
    <property type="project" value="UniProtKB-KW"/>
</dbReference>
<dbReference type="InterPro" id="IPR027417">
    <property type="entry name" value="P-loop_NTPase"/>
</dbReference>
<dbReference type="Pfam" id="PF00271">
    <property type="entry name" value="Helicase_C"/>
    <property type="match status" value="1"/>
</dbReference>
<dbReference type="InterPro" id="IPR014001">
    <property type="entry name" value="Helicase_ATP-bd"/>
</dbReference>
<dbReference type="PROSITE" id="PS00690">
    <property type="entry name" value="DEAH_ATP_HELICASE"/>
    <property type="match status" value="1"/>
</dbReference>
<evidence type="ECO:0000259" key="10">
    <source>
        <dbReference type="PROSITE" id="PS51194"/>
    </source>
</evidence>
<dbReference type="Pfam" id="PF21010">
    <property type="entry name" value="HA2_C"/>
    <property type="match status" value="1"/>
</dbReference>
<dbReference type="InterPro" id="IPR002464">
    <property type="entry name" value="DNA/RNA_helicase_DEAH_CS"/>
</dbReference>
<sequence>MRQNKKIKFDEDGEIKEISGRIKTSRYGSFASKSKSTRRDYNHDSKQSSRREDKVVSHKPKTVRLDSEDDQNSDDDENHKLSRSDYLKMQMKARTLLVDRKKLPIYKAKNRLIPRIISSKVSIVIGETGSGKSTQVPQFLMKKVNGGIAVTQPRRVAAINLATRVAEEYGCPLGHEVGYSVRFSNVTSKKTKLRYLTDGMLLREMMLDPMMSKYSTIIVDEAHERTILTDLILGFLKGLILGKRKDDSDFRVIVMSATLDAEKFSQFFENAPIYYIEGRLFPVKRLYLQRSADDIIDDMVKAIIQVNQGERTGDILCFLPGQEDIDKVTSLLEKLAPELPKDAPLMVPLPLYAALPPHQQMKVFEKVKPRQRKVILSTNIAETSVTVPGIRYVIDSGLRKVKVWRHELGLSTLLTVPISKASAAQRTGRAGREAPGKCFRLYREKDYLKLCENTEPEILRSEIVSPVLMLKRLNVDDILGWYWIESPGKESLFSALRQLYSLNALSDSGSITSLGQKMVVLPVAPHLASVLIQAKEYGVLDPVVDIVSCLSVDNLLLTPSSEKRDEINIKRRDTCTLGSRYGDLLMLKELYDIYNGFSDVGECKHWCREIGVSYRGFRNVLRIRKQIASYMENIGGRSTHSQSDINDDIDDIDYSKPVDPSLILKSFLKGFITNSAIGMPDRSYRTVTTGDTISIHPSSLLFGKKVDAILYIEHVYTMKGYARNVSAIELEWLQEVAPHLLGSRISIQND</sequence>
<dbReference type="InterPro" id="IPR001650">
    <property type="entry name" value="Helicase_C-like"/>
</dbReference>
<dbReference type="FunFam" id="3.40.50.300:FF:000145">
    <property type="entry name" value="probable ATP-dependent RNA helicase DHX40"/>
    <property type="match status" value="1"/>
</dbReference>
<evidence type="ECO:0000256" key="1">
    <source>
        <dbReference type="ARBA" id="ARBA00008792"/>
    </source>
</evidence>
<dbReference type="PANTHER" id="PTHR18934">
    <property type="entry name" value="ATP-DEPENDENT RNA HELICASE"/>
    <property type="match status" value="1"/>
</dbReference>
<gene>
    <name evidence="11" type="ORF">FOA43_003838</name>
</gene>
<keyword evidence="5" id="KW-0347">Helicase</keyword>
<dbReference type="GO" id="GO:0003724">
    <property type="term" value="F:RNA helicase activity"/>
    <property type="evidence" value="ECO:0007669"/>
    <property type="project" value="UniProtKB-EC"/>
</dbReference>
<feature type="domain" description="Helicase ATP-binding" evidence="9">
    <location>
        <begin position="113"/>
        <end position="277"/>
    </location>
</feature>
<dbReference type="FunFam" id="3.40.50.300:FF:000578">
    <property type="entry name" value="probable ATP-dependent RNA helicase DHX35"/>
    <property type="match status" value="1"/>
</dbReference>
<dbReference type="Proteomes" id="UP000662931">
    <property type="component" value="Chromosome 4"/>
</dbReference>
<protein>
    <recommendedName>
        <fullName evidence="2">RNA helicase</fullName>
        <ecNumber evidence="2">3.6.4.13</ecNumber>
    </recommendedName>
</protein>
<feature type="compositionally biased region" description="Acidic residues" evidence="8">
    <location>
        <begin position="67"/>
        <end position="76"/>
    </location>
</feature>
<evidence type="ECO:0000313" key="11">
    <source>
        <dbReference type="EMBL" id="QPG76449.1"/>
    </source>
</evidence>
<comment type="similarity">
    <text evidence="1">Belongs to the DEAD box helicase family. DEAH subfamily.</text>
</comment>
<dbReference type="GO" id="GO:0045943">
    <property type="term" value="P:positive regulation of transcription by RNA polymerase I"/>
    <property type="evidence" value="ECO:0007669"/>
    <property type="project" value="TreeGrafter"/>
</dbReference>
<dbReference type="GO" id="GO:0003725">
    <property type="term" value="F:double-stranded RNA binding"/>
    <property type="evidence" value="ECO:0007669"/>
    <property type="project" value="TreeGrafter"/>
</dbReference>
<dbReference type="EMBL" id="CP064815">
    <property type="protein sequence ID" value="QPG76449.1"/>
    <property type="molecule type" value="Genomic_DNA"/>
</dbReference>
<dbReference type="EC" id="3.6.4.13" evidence="2"/>
<evidence type="ECO:0000256" key="7">
    <source>
        <dbReference type="ARBA" id="ARBA00047984"/>
    </source>
</evidence>
<dbReference type="InterPro" id="IPR048333">
    <property type="entry name" value="HA2_WH"/>
</dbReference>
<dbReference type="InterPro" id="IPR011545">
    <property type="entry name" value="DEAD/DEAH_box_helicase_dom"/>
</dbReference>
<dbReference type="PANTHER" id="PTHR18934:SF118">
    <property type="entry name" value="ATP-DEPENDENT RNA HELICASE DHX33"/>
    <property type="match status" value="1"/>
</dbReference>
<name>A0A875SA29_EENNA</name>
<keyword evidence="3" id="KW-0547">Nucleotide-binding</keyword>
<feature type="region of interest" description="Disordered" evidence="8">
    <location>
        <begin position="27"/>
        <end position="83"/>
    </location>
</feature>
<dbReference type="CDD" id="cd17917">
    <property type="entry name" value="DEXHc_RHA-like"/>
    <property type="match status" value="1"/>
</dbReference>
<organism evidence="11 12">
    <name type="scientific">Eeniella nana</name>
    <name type="common">Yeast</name>
    <name type="synonym">Brettanomyces nanus</name>
    <dbReference type="NCBI Taxonomy" id="13502"/>
    <lineage>
        <taxon>Eukaryota</taxon>
        <taxon>Fungi</taxon>
        <taxon>Dikarya</taxon>
        <taxon>Ascomycota</taxon>
        <taxon>Saccharomycotina</taxon>
        <taxon>Pichiomycetes</taxon>
        <taxon>Pichiales</taxon>
        <taxon>Pichiaceae</taxon>
        <taxon>Brettanomyces</taxon>
    </lineage>
</organism>
<dbReference type="RefSeq" id="XP_038780014.1">
    <property type="nucleotide sequence ID" value="XM_038924086.1"/>
</dbReference>
<dbReference type="Gene3D" id="1.20.120.1080">
    <property type="match status" value="1"/>
</dbReference>
<dbReference type="CDD" id="cd18791">
    <property type="entry name" value="SF2_C_RHA"/>
    <property type="match status" value="1"/>
</dbReference>
<dbReference type="GeneID" id="62197238"/>
<feature type="domain" description="Helicase C-terminal" evidence="10">
    <location>
        <begin position="298"/>
        <end position="474"/>
    </location>
</feature>
<evidence type="ECO:0000259" key="9">
    <source>
        <dbReference type="PROSITE" id="PS51192"/>
    </source>
</evidence>
<accession>A0A875SA29</accession>
<proteinExistence type="inferred from homology"/>
<dbReference type="PROSITE" id="PS51192">
    <property type="entry name" value="HELICASE_ATP_BIND_1"/>
    <property type="match status" value="1"/>
</dbReference>
<evidence type="ECO:0000256" key="3">
    <source>
        <dbReference type="ARBA" id="ARBA00022741"/>
    </source>
</evidence>
<reference evidence="11" key="1">
    <citation type="submission" date="2020-10" db="EMBL/GenBank/DDBJ databases">
        <authorList>
            <person name="Roach M.J.R."/>
        </authorList>
    </citation>
    <scope>NUCLEOTIDE SEQUENCE</scope>
    <source>
        <strain evidence="11">CBS 1945</strain>
    </source>
</reference>
<evidence type="ECO:0000256" key="5">
    <source>
        <dbReference type="ARBA" id="ARBA00022806"/>
    </source>
</evidence>
<keyword evidence="6" id="KW-0067">ATP-binding</keyword>
<dbReference type="Gene3D" id="3.40.50.300">
    <property type="entry name" value="P-loop containing nucleotide triphosphate hydrolases"/>
    <property type="match status" value="2"/>
</dbReference>
<dbReference type="OrthoDB" id="10253254at2759"/>
<dbReference type="AlphaFoldDB" id="A0A875SA29"/>
<dbReference type="InterPro" id="IPR007502">
    <property type="entry name" value="Helicase-assoc_dom"/>
</dbReference>
<evidence type="ECO:0000256" key="8">
    <source>
        <dbReference type="SAM" id="MobiDB-lite"/>
    </source>
</evidence>
<dbReference type="Pfam" id="PF04408">
    <property type="entry name" value="WHD_HA2"/>
    <property type="match status" value="1"/>
</dbReference>
<evidence type="ECO:0000256" key="6">
    <source>
        <dbReference type="ARBA" id="ARBA00022840"/>
    </source>
</evidence>
<dbReference type="Pfam" id="PF07717">
    <property type="entry name" value="OB_NTP_bind"/>
    <property type="match status" value="1"/>
</dbReference>